<sequence>MRIAARLPLARMGDPIATIWAARKKDRFPDGNREAVLGYRLAAVSFIGMAGFRRMKYANVSRTNTTA</sequence>
<accession>A0A5S5BTA7</accession>
<evidence type="ECO:0000313" key="2">
    <source>
        <dbReference type="Proteomes" id="UP000323257"/>
    </source>
</evidence>
<comment type="caution">
    <text evidence="1">The sequence shown here is derived from an EMBL/GenBank/DDBJ whole genome shotgun (WGS) entry which is preliminary data.</text>
</comment>
<proteinExistence type="predicted"/>
<gene>
    <name evidence="1" type="ORF">BCM02_11494</name>
</gene>
<name>A0A5S5BTA7_9BACL</name>
<dbReference type="EMBL" id="VNHS01000014">
    <property type="protein sequence ID" value="TYP69578.1"/>
    <property type="molecule type" value="Genomic_DNA"/>
</dbReference>
<reference evidence="1 2" key="1">
    <citation type="submission" date="2019-07" db="EMBL/GenBank/DDBJ databases">
        <title>Genomic Encyclopedia of Type Strains, Phase III (KMG-III): the genomes of soil and plant-associated and newly described type strains.</title>
        <authorList>
            <person name="Whitman W."/>
        </authorList>
    </citation>
    <scope>NUCLEOTIDE SEQUENCE [LARGE SCALE GENOMIC DNA]</scope>
    <source>
        <strain evidence="1 2">BL24</strain>
    </source>
</reference>
<evidence type="ECO:0000313" key="1">
    <source>
        <dbReference type="EMBL" id="TYP69578.1"/>
    </source>
</evidence>
<dbReference type="Proteomes" id="UP000323257">
    <property type="component" value="Unassembled WGS sequence"/>
</dbReference>
<organism evidence="1 2">
    <name type="scientific">Paenibacillus methanolicus</name>
    <dbReference type="NCBI Taxonomy" id="582686"/>
    <lineage>
        <taxon>Bacteria</taxon>
        <taxon>Bacillati</taxon>
        <taxon>Bacillota</taxon>
        <taxon>Bacilli</taxon>
        <taxon>Bacillales</taxon>
        <taxon>Paenibacillaceae</taxon>
        <taxon>Paenibacillus</taxon>
    </lineage>
</organism>
<dbReference type="AlphaFoldDB" id="A0A5S5BTA7"/>
<keyword evidence="2" id="KW-1185">Reference proteome</keyword>
<protein>
    <submittedName>
        <fullName evidence="1">Uncharacterized protein</fullName>
    </submittedName>
</protein>